<accession>A0A450ZWE8</accession>
<sequence>MRKRGGSLAKRKNTDFFRKIHIPALPIQIIRNNSRYKINFKKHNKLNSYVKLISNLSKIAIT</sequence>
<name>A0A450ZWE8_9GAMM</name>
<evidence type="ECO:0000313" key="1">
    <source>
        <dbReference type="EMBL" id="VFK58105.1"/>
    </source>
</evidence>
<gene>
    <name evidence="1" type="ORF">BECKTC1821F_GA0114240_10228</name>
</gene>
<organism evidence="1">
    <name type="scientific">Candidatus Kentrum sp. TC</name>
    <dbReference type="NCBI Taxonomy" id="2126339"/>
    <lineage>
        <taxon>Bacteria</taxon>
        <taxon>Pseudomonadati</taxon>
        <taxon>Pseudomonadota</taxon>
        <taxon>Gammaproteobacteria</taxon>
        <taxon>Candidatus Kentrum</taxon>
    </lineage>
</organism>
<dbReference type="EMBL" id="CAADFW010000022">
    <property type="protein sequence ID" value="VFK58105.1"/>
    <property type="molecule type" value="Genomic_DNA"/>
</dbReference>
<dbReference type="AlphaFoldDB" id="A0A450ZWE8"/>
<protein>
    <submittedName>
        <fullName evidence="1">Uncharacterized protein</fullName>
    </submittedName>
</protein>
<reference evidence="1" key="1">
    <citation type="submission" date="2019-02" db="EMBL/GenBank/DDBJ databases">
        <authorList>
            <person name="Gruber-Vodicka R. H."/>
            <person name="Seah K. B. B."/>
        </authorList>
    </citation>
    <scope>NUCLEOTIDE SEQUENCE</scope>
    <source>
        <strain evidence="1">BECK_BZ126</strain>
    </source>
</reference>
<proteinExistence type="predicted"/>